<keyword evidence="2" id="KW-0175">Coiled coil</keyword>
<name>A0A2T8HLM4_9SPHI</name>
<dbReference type="SUPFAM" id="SSF51261">
    <property type="entry name" value="Duplicated hybrid motif"/>
    <property type="match status" value="1"/>
</dbReference>
<evidence type="ECO:0000313" key="6">
    <source>
        <dbReference type="Proteomes" id="UP000245627"/>
    </source>
</evidence>
<dbReference type="PANTHER" id="PTHR21666">
    <property type="entry name" value="PEPTIDASE-RELATED"/>
    <property type="match status" value="1"/>
</dbReference>
<dbReference type="Proteomes" id="UP000245627">
    <property type="component" value="Unassembled WGS sequence"/>
</dbReference>
<dbReference type="CDD" id="cd12797">
    <property type="entry name" value="M23_peptidase"/>
    <property type="match status" value="1"/>
</dbReference>
<gene>
    <name evidence="5" type="ORF">DC487_01560</name>
</gene>
<dbReference type="PANTHER" id="PTHR21666:SF289">
    <property type="entry name" value="L-ALA--D-GLU ENDOPEPTIDASE"/>
    <property type="match status" value="1"/>
</dbReference>
<evidence type="ECO:0000256" key="2">
    <source>
        <dbReference type="SAM" id="Coils"/>
    </source>
</evidence>
<dbReference type="GO" id="GO:0004222">
    <property type="term" value="F:metalloendopeptidase activity"/>
    <property type="evidence" value="ECO:0007669"/>
    <property type="project" value="TreeGrafter"/>
</dbReference>
<feature type="signal peptide" evidence="3">
    <location>
        <begin position="1"/>
        <end position="25"/>
    </location>
</feature>
<feature type="chain" id="PRO_5015395833" evidence="3">
    <location>
        <begin position="26"/>
        <end position="421"/>
    </location>
</feature>
<sequence>MIKKIIFSIAFVCFAVGLSFGQSSAELKKQRERIDAEIATIQKGLRAKLQEKLLSQNEVTALSKQLNLREDKIGTINKELQIISNQITKNTREVAALEAELEKMRQDYKKMILFAFRNKNAYNKMMFIFASRDFNQGFKRVKYLQQFNDARKIKAAEIEETQKQIQLKLAQLEVDKQTQAKLLAEQRAERDVISKDRANHQQELSKLVREERGFQSQLTSKQQEKKRLDAAIRNAIAREVAAAKRLEEERRRKLAEEEAKRSGTTVVEAEKKIAEKTGSNVLNSTPEATRLSADFKSNRGRLPWPVAQGNIISAFGRKTVERGVTVDDLDVGIRTGSNASVRAVFDGEVAQALPGLIVIRHGEFFTTYSNLKSLSVRRGEKISRGQTIGTVDDDPDRGFPVLNFGVYQGQNPQDPSGWLAR</sequence>
<accession>A0A2T8HLM4</accession>
<comment type="caution">
    <text evidence="5">The sequence shown here is derived from an EMBL/GenBank/DDBJ whole genome shotgun (WGS) entry which is preliminary data.</text>
</comment>
<dbReference type="Gene3D" id="6.10.250.3150">
    <property type="match status" value="1"/>
</dbReference>
<reference evidence="5 6" key="1">
    <citation type="submission" date="2018-04" db="EMBL/GenBank/DDBJ databases">
        <title>Sphingobacterium cortibacter sp. nov.</title>
        <authorList>
            <person name="Li Y."/>
        </authorList>
    </citation>
    <scope>NUCLEOTIDE SEQUENCE [LARGE SCALE GENOMIC DNA]</scope>
    <source>
        <strain evidence="5 6">2c-3</strain>
    </source>
</reference>
<protein>
    <submittedName>
        <fullName evidence="5">Peptidase M23</fullName>
    </submittedName>
</protein>
<evidence type="ECO:0000313" key="5">
    <source>
        <dbReference type="EMBL" id="PVH26341.1"/>
    </source>
</evidence>
<evidence type="ECO:0000259" key="4">
    <source>
        <dbReference type="Pfam" id="PF01551"/>
    </source>
</evidence>
<dbReference type="InterPro" id="IPR011055">
    <property type="entry name" value="Dup_hybrid_motif"/>
</dbReference>
<dbReference type="EMBL" id="QDKG01000001">
    <property type="protein sequence ID" value="PVH26341.1"/>
    <property type="molecule type" value="Genomic_DNA"/>
</dbReference>
<evidence type="ECO:0000256" key="3">
    <source>
        <dbReference type="SAM" id="SignalP"/>
    </source>
</evidence>
<dbReference type="Gene3D" id="2.70.70.10">
    <property type="entry name" value="Glucose Permease (Domain IIA)"/>
    <property type="match status" value="1"/>
</dbReference>
<feature type="coiled-coil region" evidence="2">
    <location>
        <begin position="144"/>
        <end position="260"/>
    </location>
</feature>
<dbReference type="AlphaFoldDB" id="A0A2T8HLM4"/>
<feature type="coiled-coil region" evidence="2">
    <location>
        <begin position="80"/>
        <end position="107"/>
    </location>
</feature>
<proteinExistence type="predicted"/>
<keyword evidence="1 3" id="KW-0732">Signal</keyword>
<dbReference type="OrthoDB" id="9815884at2"/>
<dbReference type="Pfam" id="PF01551">
    <property type="entry name" value="Peptidase_M23"/>
    <property type="match status" value="1"/>
</dbReference>
<dbReference type="RefSeq" id="WP_116774207.1">
    <property type="nucleotide sequence ID" value="NZ_QDKG01000001.1"/>
</dbReference>
<dbReference type="InterPro" id="IPR016047">
    <property type="entry name" value="M23ase_b-sheet_dom"/>
</dbReference>
<feature type="domain" description="M23ase beta-sheet core" evidence="4">
    <location>
        <begin position="333"/>
        <end position="415"/>
    </location>
</feature>
<dbReference type="InterPro" id="IPR050570">
    <property type="entry name" value="Cell_wall_metabolism_enzyme"/>
</dbReference>
<evidence type="ECO:0000256" key="1">
    <source>
        <dbReference type="ARBA" id="ARBA00022729"/>
    </source>
</evidence>
<keyword evidence="6" id="KW-1185">Reference proteome</keyword>
<organism evidence="5 6">
    <name type="scientific">Sphingobacterium corticibacter</name>
    <dbReference type="NCBI Taxonomy" id="2171749"/>
    <lineage>
        <taxon>Bacteria</taxon>
        <taxon>Pseudomonadati</taxon>
        <taxon>Bacteroidota</taxon>
        <taxon>Sphingobacteriia</taxon>
        <taxon>Sphingobacteriales</taxon>
        <taxon>Sphingobacteriaceae</taxon>
        <taxon>Sphingobacterium</taxon>
    </lineage>
</organism>